<dbReference type="OMA" id="YGTAAWF"/>
<name>A0A0U1A0C3_9MYCO</name>
<dbReference type="EMBL" id="CSUW01000003">
    <property type="protein sequence ID" value="CPT21957.1"/>
    <property type="molecule type" value="Genomic_DNA"/>
</dbReference>
<dbReference type="PATRIC" id="fig|36809.5.peg.3606"/>
<feature type="transmembrane region" description="Helical" evidence="1">
    <location>
        <begin position="48"/>
        <end position="68"/>
    </location>
</feature>
<dbReference type="Proteomes" id="UP000038487">
    <property type="component" value="Unassembled WGS sequence"/>
</dbReference>
<evidence type="ECO:0000256" key="1">
    <source>
        <dbReference type="SAM" id="Phobius"/>
    </source>
</evidence>
<keyword evidence="1" id="KW-0812">Transmembrane</keyword>
<evidence type="ECO:0000313" key="5">
    <source>
        <dbReference type="Proteomes" id="UP000038487"/>
    </source>
</evidence>
<reference evidence="4 7" key="3">
    <citation type="submission" date="2018-08" db="EMBL/GenBank/DDBJ databases">
        <title>Linezolid Resistance in Mycobacterium abscessus: MIC Distribution and Comprehensive Investigation of Resistance Mechanisms.</title>
        <authorList>
            <person name="Ye M."/>
            <person name="Xu L."/>
            <person name="Zou Y."/>
            <person name="Li B."/>
            <person name="Guo Q."/>
            <person name="Zhang Y."/>
            <person name="Zhan M."/>
            <person name="Xu B."/>
            <person name="Yu F."/>
            <person name="Zhang Z."/>
            <person name="Chu H."/>
        </authorList>
    </citation>
    <scope>NUCLEOTIDE SEQUENCE [LARGE SCALE GENOMIC DNA]</scope>
    <source>
        <strain evidence="4 7">G143</strain>
    </source>
</reference>
<feature type="transmembrane region" description="Helical" evidence="1">
    <location>
        <begin position="75"/>
        <end position="92"/>
    </location>
</feature>
<accession>A0A0U1A0C3</accession>
<protein>
    <submittedName>
        <fullName evidence="2">Integral membrane protein</fullName>
    </submittedName>
</protein>
<reference evidence="2 5" key="1">
    <citation type="submission" date="2015-03" db="EMBL/GenBank/DDBJ databases">
        <authorList>
            <consortium name="Pathogen Informatics"/>
            <person name="Murphy D."/>
        </authorList>
    </citation>
    <scope>NUCLEOTIDE SEQUENCE [LARGE SCALE GENOMIC DNA]</scope>
    <source>
        <strain evidence="2 5">PAP036</strain>
    </source>
</reference>
<dbReference type="Proteomes" id="UP000045782">
    <property type="component" value="Unassembled WGS sequence"/>
</dbReference>
<evidence type="ECO:0000313" key="4">
    <source>
        <dbReference type="EMBL" id="RIT35260.1"/>
    </source>
</evidence>
<dbReference type="EMBL" id="CSWP01000005">
    <property type="protein sequence ID" value="CPV55531.1"/>
    <property type="molecule type" value="Genomic_DNA"/>
</dbReference>
<dbReference type="AlphaFoldDB" id="A0A0U1A0C3"/>
<evidence type="ECO:0000313" key="2">
    <source>
        <dbReference type="EMBL" id="CPT21957.1"/>
    </source>
</evidence>
<dbReference type="RefSeq" id="WP_005056347.1">
    <property type="nucleotide sequence ID" value="NZ_AP022621.1"/>
</dbReference>
<reference evidence="3 6" key="2">
    <citation type="submission" date="2015-03" db="EMBL/GenBank/DDBJ databases">
        <authorList>
            <person name="Murphy D."/>
        </authorList>
    </citation>
    <scope>NUCLEOTIDE SEQUENCE [LARGE SCALE GENOMIC DNA]</scope>
    <source>
        <strain evidence="3 6">PAP088</strain>
    </source>
</reference>
<dbReference type="Proteomes" id="UP000284557">
    <property type="component" value="Unassembled WGS sequence"/>
</dbReference>
<organism evidence="2 5">
    <name type="scientific">Mycobacteroides abscessus</name>
    <dbReference type="NCBI Taxonomy" id="36809"/>
    <lineage>
        <taxon>Bacteria</taxon>
        <taxon>Bacillati</taxon>
        <taxon>Actinomycetota</taxon>
        <taxon>Actinomycetes</taxon>
        <taxon>Mycobacteriales</taxon>
        <taxon>Mycobacteriaceae</taxon>
        <taxon>Mycobacteroides</taxon>
    </lineage>
</organism>
<dbReference type="GeneID" id="93380478"/>
<dbReference type="EMBL" id="QXBN01000014">
    <property type="protein sequence ID" value="RIT35260.1"/>
    <property type="molecule type" value="Genomic_DNA"/>
</dbReference>
<feature type="transmembrane region" description="Helical" evidence="1">
    <location>
        <begin position="12"/>
        <end position="36"/>
    </location>
</feature>
<gene>
    <name evidence="4" type="ORF">D2E76_17715</name>
    <name evidence="2" type="ORF">ERS075527_01807</name>
    <name evidence="3" type="ORF">ERS075579_02696</name>
</gene>
<feature type="transmembrane region" description="Helical" evidence="1">
    <location>
        <begin position="98"/>
        <end position="116"/>
    </location>
</feature>
<keyword evidence="1" id="KW-1133">Transmembrane helix</keyword>
<keyword evidence="1" id="KW-0472">Membrane</keyword>
<evidence type="ECO:0000313" key="3">
    <source>
        <dbReference type="EMBL" id="CPV55531.1"/>
    </source>
</evidence>
<sequence length="135" mass="13655">MTTTAPNTVRRAGMIVAGEGAVGLVIALVLVVRAASGADQHVVNGYGTAAWFSVFGTAVLAAGLALISGRRWGRGIAVMMQLLLLPVAWYAAVGSHQLALGVPLAIVAVAALVLLFSPTAQMWAGGDEAGADESD</sequence>
<proteinExistence type="predicted"/>
<evidence type="ECO:0000313" key="7">
    <source>
        <dbReference type="Proteomes" id="UP000284557"/>
    </source>
</evidence>
<evidence type="ECO:0000313" key="6">
    <source>
        <dbReference type="Proteomes" id="UP000045782"/>
    </source>
</evidence>